<evidence type="ECO:0000256" key="5">
    <source>
        <dbReference type="ARBA" id="ARBA00022989"/>
    </source>
</evidence>
<evidence type="ECO:0000256" key="4">
    <source>
        <dbReference type="ARBA" id="ARBA00022692"/>
    </source>
</evidence>
<dbReference type="OrthoDB" id="9805788at2"/>
<accession>A0A501VQJ9</accession>
<feature type="transmembrane region" description="Helical" evidence="8">
    <location>
        <begin position="310"/>
        <end position="325"/>
    </location>
</feature>
<dbReference type="InterPro" id="IPR051085">
    <property type="entry name" value="MB_O-acyltransferase"/>
</dbReference>
<organism evidence="9 10">
    <name type="scientific">Pontibacter mangrovi</name>
    <dbReference type="NCBI Taxonomy" id="2589816"/>
    <lineage>
        <taxon>Bacteria</taxon>
        <taxon>Pseudomonadati</taxon>
        <taxon>Bacteroidota</taxon>
        <taxon>Cytophagia</taxon>
        <taxon>Cytophagales</taxon>
        <taxon>Hymenobacteraceae</taxon>
        <taxon>Pontibacter</taxon>
    </lineage>
</organism>
<dbReference type="PANTHER" id="PTHR13285:SF18">
    <property type="entry name" value="PROTEIN-CYSTEINE N-PALMITOYLTRANSFERASE RASP"/>
    <property type="match status" value="1"/>
</dbReference>
<name>A0A501VQJ9_9BACT</name>
<evidence type="ECO:0000256" key="1">
    <source>
        <dbReference type="ARBA" id="ARBA00004651"/>
    </source>
</evidence>
<dbReference type="InterPro" id="IPR028362">
    <property type="entry name" value="AlgI"/>
</dbReference>
<keyword evidence="3 7" id="KW-1003">Cell membrane</keyword>
<evidence type="ECO:0000256" key="6">
    <source>
        <dbReference type="ARBA" id="ARBA00023136"/>
    </source>
</evidence>
<keyword evidence="5 8" id="KW-1133">Transmembrane helix</keyword>
<evidence type="ECO:0000256" key="8">
    <source>
        <dbReference type="SAM" id="Phobius"/>
    </source>
</evidence>
<keyword evidence="10" id="KW-1185">Reference proteome</keyword>
<dbReference type="InterPro" id="IPR004299">
    <property type="entry name" value="MBOAT_fam"/>
</dbReference>
<dbReference type="InterPro" id="IPR024194">
    <property type="entry name" value="Ac/AlaTfrase_AlgI/DltB"/>
</dbReference>
<feature type="transmembrane region" description="Helical" evidence="8">
    <location>
        <begin position="433"/>
        <end position="449"/>
    </location>
</feature>
<feature type="transmembrane region" description="Helical" evidence="8">
    <location>
        <begin position="228"/>
        <end position="246"/>
    </location>
</feature>
<dbReference type="GO" id="GO:0042121">
    <property type="term" value="P:alginic acid biosynthetic process"/>
    <property type="evidence" value="ECO:0007669"/>
    <property type="project" value="InterPro"/>
</dbReference>
<feature type="transmembrane region" description="Helical" evidence="8">
    <location>
        <begin position="5"/>
        <end position="22"/>
    </location>
</feature>
<dbReference type="GO" id="GO:0016746">
    <property type="term" value="F:acyltransferase activity"/>
    <property type="evidence" value="ECO:0007669"/>
    <property type="project" value="UniProtKB-KW"/>
</dbReference>
<dbReference type="AlphaFoldDB" id="A0A501VQJ9"/>
<sequence length="494" mass="58233">MLFNSFEFLVFFPTVVGLYFLLPHRFRWILLLIASYTFYMFWRVDYAIILVISTLIDYLCGRMMDRYSEEERTKRKPWLWLSLVSNLGILFTFKYYNFFSTAAVDLAHLLGVNYAAPAFELLLPMGISFYTFQTMSYSIDVYYGRIKAEKHLGIFALFVTFFPQLVAGPIERAGNLLGQLKERHEFNYDRVTNGLKLMAWGLFKKVVIADRLAVMVNQVYNNPTDYEGIPLIMATVFFAFQIYCDFSGYSDIAIGTAQVMGFRLMENFRRPYFSKSIKEFWGRWHISLSTWFRDYLYIPLGGNRVLKWRWYYNLFVVFLVSGLWHGANWTFIVWGALHGFYQVFGNLTAGQRNAVVDRLGLNSNRTLYKFIQVVITFFLVCMAWVFFRANTISDAWYITTHMFQNIGVSAMELLVQLVNPRSAPVLWLDRKEFILSVLFIALMEGIHILQRGRELRMQIAFSRPITRWTVYSLYLFVLFYFGIYNSSAFIYFQF</sequence>
<dbReference type="Pfam" id="PF03062">
    <property type="entry name" value="MBOAT"/>
    <property type="match status" value="1"/>
</dbReference>
<evidence type="ECO:0000256" key="2">
    <source>
        <dbReference type="ARBA" id="ARBA00010323"/>
    </source>
</evidence>
<dbReference type="Proteomes" id="UP000316727">
    <property type="component" value="Unassembled WGS sequence"/>
</dbReference>
<comment type="similarity">
    <text evidence="2 7">Belongs to the membrane-bound acyltransferase family.</text>
</comment>
<keyword evidence="7" id="KW-0808">Transferase</keyword>
<gene>
    <name evidence="9" type="ORF">FJM65_20600</name>
</gene>
<evidence type="ECO:0000313" key="10">
    <source>
        <dbReference type="Proteomes" id="UP000316727"/>
    </source>
</evidence>
<keyword evidence="6 7" id="KW-0472">Membrane</keyword>
<feature type="transmembrane region" description="Helical" evidence="8">
    <location>
        <begin position="470"/>
        <end position="492"/>
    </location>
</feature>
<keyword evidence="4 8" id="KW-0812">Transmembrane</keyword>
<feature type="transmembrane region" description="Helical" evidence="8">
    <location>
        <begin position="370"/>
        <end position="387"/>
    </location>
</feature>
<evidence type="ECO:0000256" key="7">
    <source>
        <dbReference type="PIRNR" id="PIRNR016636"/>
    </source>
</evidence>
<comment type="caution">
    <text evidence="9">The sequence shown here is derived from an EMBL/GenBank/DDBJ whole genome shotgun (WGS) entry which is preliminary data.</text>
</comment>
<feature type="transmembrane region" description="Helical" evidence="8">
    <location>
        <begin position="28"/>
        <end position="56"/>
    </location>
</feature>
<protein>
    <submittedName>
        <fullName evidence="9">MBOAT family protein</fullName>
    </submittedName>
</protein>
<reference evidence="9 10" key="1">
    <citation type="submission" date="2019-06" db="EMBL/GenBank/DDBJ databases">
        <title>A novel bacterium of genus Pontibacter, isolated from marine sediment.</title>
        <authorList>
            <person name="Huang H."/>
            <person name="Mo K."/>
            <person name="Hu Y."/>
        </authorList>
    </citation>
    <scope>NUCLEOTIDE SEQUENCE [LARGE SCALE GENOMIC DNA]</scope>
    <source>
        <strain evidence="9 10">HB172049</strain>
    </source>
</reference>
<dbReference type="EMBL" id="VFRQ01000019">
    <property type="protein sequence ID" value="TPE40013.1"/>
    <property type="molecule type" value="Genomic_DNA"/>
</dbReference>
<feature type="transmembrane region" description="Helical" evidence="8">
    <location>
        <begin position="108"/>
        <end position="132"/>
    </location>
</feature>
<evidence type="ECO:0000313" key="9">
    <source>
        <dbReference type="EMBL" id="TPE40013.1"/>
    </source>
</evidence>
<dbReference type="PIRSF" id="PIRSF016636">
    <property type="entry name" value="AlgI_DltB"/>
    <property type="match status" value="1"/>
</dbReference>
<proteinExistence type="inferred from homology"/>
<dbReference type="GO" id="GO:0005886">
    <property type="term" value="C:plasma membrane"/>
    <property type="evidence" value="ECO:0007669"/>
    <property type="project" value="UniProtKB-SubCell"/>
</dbReference>
<dbReference type="PANTHER" id="PTHR13285">
    <property type="entry name" value="ACYLTRANSFERASE"/>
    <property type="match status" value="1"/>
</dbReference>
<dbReference type="PIRSF" id="PIRSF500217">
    <property type="entry name" value="AlgI"/>
    <property type="match status" value="1"/>
</dbReference>
<evidence type="ECO:0000256" key="3">
    <source>
        <dbReference type="ARBA" id="ARBA00022475"/>
    </source>
</evidence>
<dbReference type="RefSeq" id="WP_140624169.1">
    <property type="nucleotide sequence ID" value="NZ_VFRQ01000019.1"/>
</dbReference>
<feature type="transmembrane region" description="Helical" evidence="8">
    <location>
        <begin position="77"/>
        <end position="96"/>
    </location>
</feature>
<feature type="transmembrane region" description="Helical" evidence="8">
    <location>
        <begin position="152"/>
        <end position="170"/>
    </location>
</feature>
<keyword evidence="7" id="KW-0012">Acyltransferase</keyword>
<comment type="subcellular location">
    <subcellularLocation>
        <location evidence="1">Cell membrane</location>
        <topology evidence="1">Multi-pass membrane protein</topology>
    </subcellularLocation>
</comment>